<dbReference type="CDD" id="cd06260">
    <property type="entry name" value="DUF820-like"/>
    <property type="match status" value="1"/>
</dbReference>
<evidence type="ECO:0000313" key="2">
    <source>
        <dbReference type="EMBL" id="WXB13776.1"/>
    </source>
</evidence>
<gene>
    <name evidence="2" type="ORF">LZC94_38830</name>
</gene>
<proteinExistence type="predicted"/>
<dbReference type="Gene3D" id="3.90.1570.10">
    <property type="entry name" value="tt1808, chain A"/>
    <property type="match status" value="1"/>
</dbReference>
<keyword evidence="2" id="KW-0255">Endonuclease</keyword>
<protein>
    <submittedName>
        <fullName evidence="2">Uma2 family endonuclease</fullName>
    </submittedName>
</protein>
<keyword evidence="2" id="KW-0540">Nuclease</keyword>
<dbReference type="EMBL" id="CP089984">
    <property type="protein sequence ID" value="WXB13776.1"/>
    <property type="molecule type" value="Genomic_DNA"/>
</dbReference>
<keyword evidence="3" id="KW-1185">Reference proteome</keyword>
<feature type="domain" description="Putative restriction endonuclease" evidence="1">
    <location>
        <begin position="20"/>
        <end position="188"/>
    </location>
</feature>
<evidence type="ECO:0000259" key="1">
    <source>
        <dbReference type="Pfam" id="PF05685"/>
    </source>
</evidence>
<dbReference type="Proteomes" id="UP001370348">
    <property type="component" value="Chromosome"/>
</dbReference>
<sequence length="213" mass="23848">MPKSAFTLDGFRAWVLSDDFPEGVKASFIDGEVFFEMSPESLETHLKVKQKLTAVLVTIADDESLGEAYADGALLTNEEAGISTEPDMCFATWKTLESGKLRKLPREGAPDDSVELIGVPDLVVEVVSKSSVKKDRRELHQKYARAGISEYWIIDARKKAIQFEILRLEGGRYVSSAPADVPQPSLVLGRQFVLLRSKNRIGHWTYRFEITNL</sequence>
<organism evidence="2 3">
    <name type="scientific">Pendulispora albinea</name>
    <dbReference type="NCBI Taxonomy" id="2741071"/>
    <lineage>
        <taxon>Bacteria</taxon>
        <taxon>Pseudomonadati</taxon>
        <taxon>Myxococcota</taxon>
        <taxon>Myxococcia</taxon>
        <taxon>Myxococcales</taxon>
        <taxon>Sorangiineae</taxon>
        <taxon>Pendulisporaceae</taxon>
        <taxon>Pendulispora</taxon>
    </lineage>
</organism>
<evidence type="ECO:0000313" key="3">
    <source>
        <dbReference type="Proteomes" id="UP001370348"/>
    </source>
</evidence>
<name>A0ABZ2LS77_9BACT</name>
<dbReference type="SUPFAM" id="SSF52980">
    <property type="entry name" value="Restriction endonuclease-like"/>
    <property type="match status" value="1"/>
</dbReference>
<dbReference type="InterPro" id="IPR008538">
    <property type="entry name" value="Uma2"/>
</dbReference>
<dbReference type="PANTHER" id="PTHR34107">
    <property type="entry name" value="SLL0198 PROTEIN-RELATED"/>
    <property type="match status" value="1"/>
</dbReference>
<dbReference type="Pfam" id="PF05685">
    <property type="entry name" value="Uma2"/>
    <property type="match status" value="1"/>
</dbReference>
<dbReference type="PANTHER" id="PTHR34107:SF4">
    <property type="entry name" value="SLL1222 PROTEIN"/>
    <property type="match status" value="1"/>
</dbReference>
<accession>A0ABZ2LS77</accession>
<dbReference type="InterPro" id="IPR011335">
    <property type="entry name" value="Restrct_endonuc-II-like"/>
</dbReference>
<dbReference type="GO" id="GO:0004519">
    <property type="term" value="F:endonuclease activity"/>
    <property type="evidence" value="ECO:0007669"/>
    <property type="project" value="UniProtKB-KW"/>
</dbReference>
<dbReference type="InterPro" id="IPR012296">
    <property type="entry name" value="Nuclease_put_TT1808"/>
</dbReference>
<keyword evidence="2" id="KW-0378">Hydrolase</keyword>
<dbReference type="RefSeq" id="WP_394823392.1">
    <property type="nucleotide sequence ID" value="NZ_CP089984.1"/>
</dbReference>
<reference evidence="2 3" key="1">
    <citation type="submission" date="2021-12" db="EMBL/GenBank/DDBJ databases">
        <title>Discovery of the Pendulisporaceae a myxobacterial family with distinct sporulation behavior and unique specialized metabolism.</title>
        <authorList>
            <person name="Garcia R."/>
            <person name="Popoff A."/>
            <person name="Bader C.D."/>
            <person name="Loehr J."/>
            <person name="Walesch S."/>
            <person name="Walt C."/>
            <person name="Boldt J."/>
            <person name="Bunk B."/>
            <person name="Haeckl F.J.F.P.J."/>
            <person name="Gunesch A.P."/>
            <person name="Birkelbach J."/>
            <person name="Nuebel U."/>
            <person name="Pietschmann T."/>
            <person name="Bach T."/>
            <person name="Mueller R."/>
        </authorList>
    </citation>
    <scope>NUCLEOTIDE SEQUENCE [LARGE SCALE GENOMIC DNA]</scope>
    <source>
        <strain evidence="2 3">MSr11954</strain>
    </source>
</reference>